<proteinExistence type="predicted"/>
<dbReference type="InterPro" id="IPR052189">
    <property type="entry name" value="L-asp_N-monooxygenase_NS-form"/>
</dbReference>
<sequence>MTAHTVAVVGGGPLCTYAVAHLAAVLPDAPPAGPVRIVVLERGGRAGAGEVHSDTQPPTGYLNRVAGQIAFAPDESSDPPRKLLPAELRPTFLQWCAERYARTGHPDFLLRPDEVPRRYVHGMALREMFLGYVARLEAVPGVSVELRTAEVTAVSRTGGPGPADRFLIRSSDGAELTADEVLFVTGHSWNRPAPGSEEERLAAHEGYVPTPYPLAERLTERAVPAGRPVAVRGLGLTAIDVLLQLTEGRGGSFVPDERAAPHGLRYVPAGREPSVIVAVSPSGVPVSGRPVNRKVADPARLEHTGVFFTVDAVRTLRATAGARMRDGRLALDFDLHLFPLVALEMAWVHHRTLRGDGTAGRLRAAVEPLYRDFLAGRAPWGEPGADALIAALEAPLAGLPDGDGGRFDWRAVHDPLPAASARTGDDGADWARRTAEYLRRDHLDALEGNLRNAVKAACDGVWRDLRPVFAEAVDFGGLTPDSHRRFVRTHLRHYNRLSNGAGTEPMRKVLALLDAGLLDLSVGPSPAVAPAEDGQAGFTVTGGRTGVVRRVDAVVEGRVHPFDPRRDVLPLYRALLDEGLVRLWRNRGPAEPDAPDATGAGSEDAGDFVPGALDLDDRFHPVLPGGGTEPRLTFLGAPAEGLRVFQQSAARPYCNSSVLAVAAEWAEEAVRRTPGGEDAPPPATEHTAEPTTKG</sequence>
<dbReference type="InterPro" id="IPR036188">
    <property type="entry name" value="FAD/NAD-bd_sf"/>
</dbReference>
<dbReference type="Pfam" id="PF13454">
    <property type="entry name" value="NAD_binding_9"/>
    <property type="match status" value="1"/>
</dbReference>
<dbReference type="EMBL" id="BAAATK010000002">
    <property type="protein sequence ID" value="GAA2422377.1"/>
    <property type="molecule type" value="Genomic_DNA"/>
</dbReference>
<dbReference type="PANTHER" id="PTHR40254">
    <property type="entry name" value="BLR0577 PROTEIN"/>
    <property type="match status" value="1"/>
</dbReference>
<dbReference type="SUPFAM" id="SSF51905">
    <property type="entry name" value="FAD/NAD(P)-binding domain"/>
    <property type="match status" value="1"/>
</dbReference>
<gene>
    <name evidence="3" type="ORF">GCM10010421_05470</name>
</gene>
<evidence type="ECO:0000313" key="4">
    <source>
        <dbReference type="Proteomes" id="UP001500460"/>
    </source>
</evidence>
<evidence type="ECO:0000256" key="1">
    <source>
        <dbReference type="SAM" id="MobiDB-lite"/>
    </source>
</evidence>
<dbReference type="InterPro" id="IPR038732">
    <property type="entry name" value="HpyO/CreE_NAD-binding"/>
</dbReference>
<reference evidence="4" key="1">
    <citation type="journal article" date="2019" name="Int. J. Syst. Evol. Microbiol.">
        <title>The Global Catalogue of Microorganisms (GCM) 10K type strain sequencing project: providing services to taxonomists for standard genome sequencing and annotation.</title>
        <authorList>
            <consortium name="The Broad Institute Genomics Platform"/>
            <consortium name="The Broad Institute Genome Sequencing Center for Infectious Disease"/>
            <person name="Wu L."/>
            <person name="Ma J."/>
        </authorList>
    </citation>
    <scope>NUCLEOTIDE SEQUENCE [LARGE SCALE GENOMIC DNA]</scope>
    <source>
        <strain evidence="4">JCM 6922</strain>
    </source>
</reference>
<accession>A0ABP5W8V6</accession>
<feature type="region of interest" description="Disordered" evidence="1">
    <location>
        <begin position="587"/>
        <end position="611"/>
    </location>
</feature>
<dbReference type="RefSeq" id="WP_344599704.1">
    <property type="nucleotide sequence ID" value="NZ_BAAATK010000002.1"/>
</dbReference>
<name>A0ABP5W8V6_9ACTN</name>
<comment type="caution">
    <text evidence="3">The sequence shown here is derived from an EMBL/GenBank/DDBJ whole genome shotgun (WGS) entry which is preliminary data.</text>
</comment>
<dbReference type="Gene3D" id="3.50.50.60">
    <property type="entry name" value="FAD/NAD(P)-binding domain"/>
    <property type="match status" value="1"/>
</dbReference>
<evidence type="ECO:0000313" key="3">
    <source>
        <dbReference type="EMBL" id="GAA2422377.1"/>
    </source>
</evidence>
<dbReference type="Proteomes" id="UP001500460">
    <property type="component" value="Unassembled WGS sequence"/>
</dbReference>
<evidence type="ECO:0000259" key="2">
    <source>
        <dbReference type="Pfam" id="PF13454"/>
    </source>
</evidence>
<feature type="domain" description="FAD-dependent urate hydroxylase HpyO/Asp monooxygenase CreE-like FAD/NAD(P)-binding" evidence="2">
    <location>
        <begin position="7"/>
        <end position="187"/>
    </location>
</feature>
<organism evidence="3 4">
    <name type="scientific">Streptomyces glaucus</name>
    <dbReference type="NCBI Taxonomy" id="284029"/>
    <lineage>
        <taxon>Bacteria</taxon>
        <taxon>Bacillati</taxon>
        <taxon>Actinomycetota</taxon>
        <taxon>Actinomycetes</taxon>
        <taxon>Kitasatosporales</taxon>
        <taxon>Streptomycetaceae</taxon>
        <taxon>Streptomyces</taxon>
    </lineage>
</organism>
<protein>
    <recommendedName>
        <fullName evidence="2">FAD-dependent urate hydroxylase HpyO/Asp monooxygenase CreE-like FAD/NAD(P)-binding domain-containing protein</fullName>
    </recommendedName>
</protein>
<keyword evidence="4" id="KW-1185">Reference proteome</keyword>
<dbReference type="PANTHER" id="PTHR40254:SF1">
    <property type="entry name" value="BLR0577 PROTEIN"/>
    <property type="match status" value="1"/>
</dbReference>
<feature type="region of interest" description="Disordered" evidence="1">
    <location>
        <begin position="670"/>
        <end position="694"/>
    </location>
</feature>